<keyword evidence="2" id="KW-1185">Reference proteome</keyword>
<reference evidence="1 2" key="1">
    <citation type="journal article" date="2019" name="Commun. Biol.">
        <title>The bagworm genome reveals a unique fibroin gene that provides high tensile strength.</title>
        <authorList>
            <person name="Kono N."/>
            <person name="Nakamura H."/>
            <person name="Ohtoshi R."/>
            <person name="Tomita M."/>
            <person name="Numata K."/>
            <person name="Arakawa K."/>
        </authorList>
    </citation>
    <scope>NUCLEOTIDE SEQUENCE [LARGE SCALE GENOMIC DNA]</scope>
</reference>
<comment type="caution">
    <text evidence="1">The sequence shown here is derived from an EMBL/GenBank/DDBJ whole genome shotgun (WGS) entry which is preliminary data.</text>
</comment>
<protein>
    <submittedName>
        <fullName evidence="1">Uncharacterized protein</fullName>
    </submittedName>
</protein>
<proteinExistence type="predicted"/>
<accession>A0A4C1V9S4</accession>
<sequence length="101" mass="11654">MKKGQLRDGFTCHFMFTVGQSLSTTQPIDLSNPEEFSNTFYTHIFFSTREFKDFSTGNAGSICSGRVRASSQRMCLSVRLIDYRVREKSYTFSLSQKARQR</sequence>
<dbReference type="EMBL" id="BGZK01000299">
    <property type="protein sequence ID" value="GBP35162.1"/>
    <property type="molecule type" value="Genomic_DNA"/>
</dbReference>
<evidence type="ECO:0000313" key="2">
    <source>
        <dbReference type="Proteomes" id="UP000299102"/>
    </source>
</evidence>
<name>A0A4C1V9S4_EUMVA</name>
<evidence type="ECO:0000313" key="1">
    <source>
        <dbReference type="EMBL" id="GBP35162.1"/>
    </source>
</evidence>
<gene>
    <name evidence="1" type="ORF">EVAR_28362_1</name>
</gene>
<organism evidence="1 2">
    <name type="scientific">Eumeta variegata</name>
    <name type="common">Bagworm moth</name>
    <name type="synonym">Eumeta japonica</name>
    <dbReference type="NCBI Taxonomy" id="151549"/>
    <lineage>
        <taxon>Eukaryota</taxon>
        <taxon>Metazoa</taxon>
        <taxon>Ecdysozoa</taxon>
        <taxon>Arthropoda</taxon>
        <taxon>Hexapoda</taxon>
        <taxon>Insecta</taxon>
        <taxon>Pterygota</taxon>
        <taxon>Neoptera</taxon>
        <taxon>Endopterygota</taxon>
        <taxon>Lepidoptera</taxon>
        <taxon>Glossata</taxon>
        <taxon>Ditrysia</taxon>
        <taxon>Tineoidea</taxon>
        <taxon>Psychidae</taxon>
        <taxon>Oiketicinae</taxon>
        <taxon>Eumeta</taxon>
    </lineage>
</organism>
<dbReference type="Proteomes" id="UP000299102">
    <property type="component" value="Unassembled WGS sequence"/>
</dbReference>
<dbReference type="AlphaFoldDB" id="A0A4C1V9S4"/>